<evidence type="ECO:0000313" key="13">
    <source>
        <dbReference type="Proteomes" id="UP001228049"/>
    </source>
</evidence>
<dbReference type="Pfam" id="PF16616">
    <property type="entry name" value="PHC2_SAM_assoc"/>
    <property type="match status" value="1"/>
</dbReference>
<evidence type="ECO:0000256" key="9">
    <source>
        <dbReference type="SAM" id="MobiDB-lite"/>
    </source>
</evidence>
<feature type="compositionally biased region" description="Low complexity" evidence="9">
    <location>
        <begin position="677"/>
        <end position="695"/>
    </location>
</feature>
<dbReference type="InterPro" id="IPR001660">
    <property type="entry name" value="SAM"/>
</dbReference>
<dbReference type="InterPro" id="IPR038603">
    <property type="entry name" value="Znf_FCS_sf"/>
</dbReference>
<proteinExistence type="predicted"/>
<dbReference type="Gene3D" id="1.10.150.50">
    <property type="entry name" value="Transcription Factor, Ets-1"/>
    <property type="match status" value="1"/>
</dbReference>
<feature type="domain" description="SAM" evidence="10">
    <location>
        <begin position="730"/>
        <end position="794"/>
    </location>
</feature>
<keyword evidence="5" id="KW-0862">Zinc</keyword>
<dbReference type="GO" id="GO:0035102">
    <property type="term" value="C:PRC1 complex"/>
    <property type="evidence" value="ECO:0007669"/>
    <property type="project" value="TreeGrafter"/>
</dbReference>
<dbReference type="Pfam" id="PF00536">
    <property type="entry name" value="SAM_1"/>
    <property type="match status" value="1"/>
</dbReference>
<feature type="region of interest" description="Disordered" evidence="9">
    <location>
        <begin position="294"/>
        <end position="335"/>
    </location>
</feature>
<evidence type="ECO:0000256" key="8">
    <source>
        <dbReference type="PROSITE-ProRule" id="PRU00367"/>
    </source>
</evidence>
<feature type="compositionally biased region" description="Low complexity" evidence="9">
    <location>
        <begin position="1"/>
        <end position="66"/>
    </location>
</feature>
<reference evidence="12" key="1">
    <citation type="submission" date="2023-04" db="EMBL/GenBank/DDBJ databases">
        <title>Chromosome-level genome of Chaenocephalus aceratus.</title>
        <authorList>
            <person name="Park H."/>
        </authorList>
    </citation>
    <scope>NUCLEOTIDE SEQUENCE</scope>
    <source>
        <strain evidence="12">DE</strain>
        <tissue evidence="12">Muscle</tissue>
    </source>
</reference>
<organism evidence="12 13">
    <name type="scientific">Dissostichus eleginoides</name>
    <name type="common">Patagonian toothfish</name>
    <name type="synonym">Dissostichus amissus</name>
    <dbReference type="NCBI Taxonomy" id="100907"/>
    <lineage>
        <taxon>Eukaryota</taxon>
        <taxon>Metazoa</taxon>
        <taxon>Chordata</taxon>
        <taxon>Craniata</taxon>
        <taxon>Vertebrata</taxon>
        <taxon>Euteleostomi</taxon>
        <taxon>Actinopterygii</taxon>
        <taxon>Neopterygii</taxon>
        <taxon>Teleostei</taxon>
        <taxon>Neoteleostei</taxon>
        <taxon>Acanthomorphata</taxon>
        <taxon>Eupercaria</taxon>
        <taxon>Perciformes</taxon>
        <taxon>Notothenioidei</taxon>
        <taxon>Nototheniidae</taxon>
        <taxon>Dissostichus</taxon>
    </lineage>
</organism>
<dbReference type="InterPro" id="IPR012313">
    <property type="entry name" value="Znf_FCS"/>
</dbReference>
<feature type="compositionally biased region" description="Polar residues" evidence="9">
    <location>
        <begin position="299"/>
        <end position="310"/>
    </location>
</feature>
<dbReference type="GO" id="GO:0003677">
    <property type="term" value="F:DNA binding"/>
    <property type="evidence" value="ECO:0007669"/>
    <property type="project" value="UniProtKB-KW"/>
</dbReference>
<sequence length="794" mass="84409">MEIEPGAPAPTANSTGTATASTATSSSTTTASSSSTSNTTATTSTTPSSSSSSSNTNSSASSSTAAGRQAVPQISVYSGIPDRQTVQVFQQALQRQPNTAAQYLQQMYAAQQQHLMLQTAALQQQHNLSTAQLQSLAAVQQTCFRKCSSQNGTSSQQTGTTQATINLTTSPAAAQLISRAQSISSTPTSISQQAVLLGSPSSPTLTASQAQMYLRAQMAQQSNLVQVARSLGRAVPLSPQLIFTPTATVTAVQSESSSQNQVQNLAIRGQQGATTSSSHTQTLQALSLKQSPVPIQPANLKNPSQVTQASLGAKAGSSDSSSEAGKKGDNSEPRAINMSRNVTSISAQPLIAPVKARVAVGEKVETQGFSRAWFYKPIGDVNCPPSQDIVQQHADGSQASQRAAGQLLQTASIQPSQHPVPVLPKPAPHQPSMPSQQATIFHSTISPHALHSSLNHAKAQPVQLTAINLQIHPTVSGGSTKRPSAAPPGTPPPAMTSGNESEVPTVTGSTPQNGENKPPQAIVKPQVLTHVIEGFVIQEGAEPFPVCVERLPILIDSPKKMDHLLSSDPDKTPVSNAANSDSETEDMNTSEKEQEPKLTCEYCGWVDFAYTFKGSKRFCSVVCAKRYNVGCTKRIGLFRPERSKPTNRWRRRSQGRSSIEAKKQKLSPSPQQTQGGSVSSPHPSQPSQEESSPCSDMSSYEEPASPLSAEVCSVRDLPSLCFIPNDPTKWNVEQVYDFIRSLPGCQEIADEFRSQEIDGQAMLLLKEDHLMSAMNIKLGPALKIFARINMLKDS</sequence>
<dbReference type="CDD" id="cd09577">
    <property type="entry name" value="SAM_Ph1_2_3"/>
    <property type="match status" value="1"/>
</dbReference>
<accession>A0AAD9FHT3</accession>
<dbReference type="GO" id="GO:0003682">
    <property type="term" value="F:chromatin binding"/>
    <property type="evidence" value="ECO:0007669"/>
    <property type="project" value="TreeGrafter"/>
</dbReference>
<dbReference type="Pfam" id="PF21319">
    <property type="entry name" value="zf-FCS_1"/>
    <property type="match status" value="1"/>
</dbReference>
<feature type="compositionally biased region" description="Basic residues" evidence="9">
    <location>
        <begin position="645"/>
        <end position="654"/>
    </location>
</feature>
<dbReference type="InterPro" id="IPR050548">
    <property type="entry name" value="PcG_chromatin_remod_factors"/>
</dbReference>
<evidence type="ECO:0000256" key="6">
    <source>
        <dbReference type="ARBA" id="ARBA00023125"/>
    </source>
</evidence>
<evidence type="ECO:0000256" key="4">
    <source>
        <dbReference type="ARBA" id="ARBA00022771"/>
    </source>
</evidence>
<feature type="compositionally biased region" description="Polar residues" evidence="9">
    <location>
        <begin position="473"/>
        <end position="482"/>
    </location>
</feature>
<dbReference type="InterPro" id="IPR013761">
    <property type="entry name" value="SAM/pointed_sf"/>
</dbReference>
<keyword evidence="2" id="KW-0217">Developmental protein</keyword>
<feature type="compositionally biased region" description="Polar residues" evidence="9">
    <location>
        <begin position="666"/>
        <end position="676"/>
    </location>
</feature>
<dbReference type="Proteomes" id="UP001228049">
    <property type="component" value="Unassembled WGS sequence"/>
</dbReference>
<dbReference type="PANTHER" id="PTHR12247">
    <property type="entry name" value="POLYCOMB GROUP PROTEIN"/>
    <property type="match status" value="1"/>
</dbReference>
<feature type="compositionally biased region" description="Polar residues" evidence="9">
    <location>
        <begin position="499"/>
        <end position="515"/>
    </location>
</feature>
<evidence type="ECO:0000256" key="5">
    <source>
        <dbReference type="ARBA" id="ARBA00022833"/>
    </source>
</evidence>
<evidence type="ECO:0000256" key="1">
    <source>
        <dbReference type="ARBA" id="ARBA00004123"/>
    </source>
</evidence>
<evidence type="ECO:0000256" key="3">
    <source>
        <dbReference type="ARBA" id="ARBA00022723"/>
    </source>
</evidence>
<evidence type="ECO:0000256" key="7">
    <source>
        <dbReference type="ARBA" id="ARBA00023242"/>
    </source>
</evidence>
<dbReference type="GO" id="GO:0008270">
    <property type="term" value="F:zinc ion binding"/>
    <property type="evidence" value="ECO:0007669"/>
    <property type="project" value="UniProtKB-KW"/>
</dbReference>
<dbReference type="GO" id="GO:0042393">
    <property type="term" value="F:histone binding"/>
    <property type="evidence" value="ECO:0007669"/>
    <property type="project" value="TreeGrafter"/>
</dbReference>
<dbReference type="GO" id="GO:0045892">
    <property type="term" value="P:negative regulation of DNA-templated transcription"/>
    <property type="evidence" value="ECO:0007669"/>
    <property type="project" value="TreeGrafter"/>
</dbReference>
<dbReference type="FunFam" id="1.10.150.50:FF:000011">
    <property type="entry name" value="Polyhomeotic-like protein 2 isoform 1"/>
    <property type="match status" value="1"/>
</dbReference>
<comment type="caution">
    <text evidence="12">The sequence shown here is derived from an EMBL/GenBank/DDBJ whole genome shotgun (WGS) entry which is preliminary data.</text>
</comment>
<dbReference type="SMART" id="SM00454">
    <property type="entry name" value="SAM"/>
    <property type="match status" value="1"/>
</dbReference>
<feature type="region of interest" description="Disordered" evidence="9">
    <location>
        <begin position="562"/>
        <end position="593"/>
    </location>
</feature>
<dbReference type="PROSITE" id="PS50105">
    <property type="entry name" value="SAM_DOMAIN"/>
    <property type="match status" value="1"/>
</dbReference>
<feature type="region of interest" description="Disordered" evidence="9">
    <location>
        <begin position="642"/>
        <end position="702"/>
    </location>
</feature>
<feature type="region of interest" description="Disordered" evidence="9">
    <location>
        <begin position="473"/>
        <end position="520"/>
    </location>
</feature>
<gene>
    <name evidence="12" type="ORF">KUDE01_004846</name>
</gene>
<feature type="region of interest" description="Disordered" evidence="9">
    <location>
        <begin position="1"/>
        <end position="69"/>
    </location>
</feature>
<dbReference type="PROSITE" id="PS51024">
    <property type="entry name" value="ZF_FCS"/>
    <property type="match status" value="1"/>
</dbReference>
<dbReference type="EMBL" id="JASDAP010000006">
    <property type="protein sequence ID" value="KAK1901881.1"/>
    <property type="molecule type" value="Genomic_DNA"/>
</dbReference>
<feature type="domain" description="FCS-type" evidence="11">
    <location>
        <begin position="591"/>
        <end position="625"/>
    </location>
</feature>
<keyword evidence="3" id="KW-0479">Metal-binding</keyword>
<dbReference type="SUPFAM" id="SSF47769">
    <property type="entry name" value="SAM/Pointed domain"/>
    <property type="match status" value="1"/>
</dbReference>
<evidence type="ECO:0000259" key="11">
    <source>
        <dbReference type="PROSITE" id="PS51024"/>
    </source>
</evidence>
<keyword evidence="4 8" id="KW-0863">Zinc-finger</keyword>
<dbReference type="Gene3D" id="3.30.60.160">
    <property type="match status" value="1"/>
</dbReference>
<protein>
    <submittedName>
        <fullName evidence="12">Polyhomeotic-like protein 2</fullName>
    </submittedName>
</protein>
<evidence type="ECO:0000256" key="2">
    <source>
        <dbReference type="ARBA" id="ARBA00022473"/>
    </source>
</evidence>
<keyword evidence="13" id="KW-1185">Reference proteome</keyword>
<keyword evidence="7" id="KW-0539">Nucleus</keyword>
<name>A0AAD9FHT3_DISEL</name>
<feature type="compositionally biased region" description="Pro residues" evidence="9">
    <location>
        <begin position="421"/>
        <end position="431"/>
    </location>
</feature>
<dbReference type="PANTHER" id="PTHR12247:SF86">
    <property type="entry name" value="POLYHOMEOTIC-LIKE PROTEIN 2"/>
    <property type="match status" value="1"/>
</dbReference>
<feature type="compositionally biased region" description="Pro residues" evidence="9">
    <location>
        <begin position="485"/>
        <end position="494"/>
    </location>
</feature>
<dbReference type="AlphaFoldDB" id="A0AAD9FHT3"/>
<feature type="compositionally biased region" description="Basic and acidic residues" evidence="9">
    <location>
        <begin position="562"/>
        <end position="571"/>
    </location>
</feature>
<keyword evidence="6" id="KW-0238">DNA-binding</keyword>
<comment type="subcellular location">
    <subcellularLocation>
        <location evidence="1">Nucleus</location>
    </subcellularLocation>
</comment>
<feature type="region of interest" description="Disordered" evidence="9">
    <location>
        <begin position="416"/>
        <end position="437"/>
    </location>
</feature>
<evidence type="ECO:0000313" key="12">
    <source>
        <dbReference type="EMBL" id="KAK1901881.1"/>
    </source>
</evidence>
<evidence type="ECO:0000259" key="10">
    <source>
        <dbReference type="PROSITE" id="PS50105"/>
    </source>
</evidence>